<dbReference type="Pfam" id="PF13499">
    <property type="entry name" value="EF-hand_7"/>
    <property type="match status" value="2"/>
</dbReference>
<dbReference type="PROSITE" id="PS00018">
    <property type="entry name" value="EF_HAND_1"/>
    <property type="match status" value="4"/>
</dbReference>
<protein>
    <recommendedName>
        <fullName evidence="4">EF-hand domain-containing protein</fullName>
    </recommendedName>
</protein>
<reference evidence="5" key="1">
    <citation type="submission" date="2013-07" db="EMBL/GenBank/DDBJ databases">
        <title>The genome of Eucalyptus grandis.</title>
        <authorList>
            <person name="Schmutz J."/>
            <person name="Hayes R."/>
            <person name="Myburg A."/>
            <person name="Tuskan G."/>
            <person name="Grattapaglia D."/>
            <person name="Rokhsar D.S."/>
        </authorList>
    </citation>
    <scope>NUCLEOTIDE SEQUENCE</scope>
    <source>
        <tissue evidence="5">Leaf extractions</tissue>
    </source>
</reference>
<dbReference type="PROSITE" id="PS50222">
    <property type="entry name" value="EF_HAND_2"/>
    <property type="match status" value="4"/>
</dbReference>
<dbReference type="EMBL" id="KK198761">
    <property type="protein sequence ID" value="KCW54966.1"/>
    <property type="molecule type" value="Genomic_DNA"/>
</dbReference>
<dbReference type="SMART" id="SM00054">
    <property type="entry name" value="EFh"/>
    <property type="match status" value="4"/>
</dbReference>
<dbReference type="InParanoid" id="A0A059AMS8"/>
<feature type="domain" description="EF-hand" evidence="4">
    <location>
        <begin position="150"/>
        <end position="181"/>
    </location>
</feature>
<dbReference type="OMA" id="ICDNDAV"/>
<dbReference type="eggNOG" id="KOG0027">
    <property type="taxonomic scope" value="Eukaryota"/>
</dbReference>
<dbReference type="InterPro" id="IPR002048">
    <property type="entry name" value="EF_hand_dom"/>
</dbReference>
<feature type="domain" description="EF-hand" evidence="4">
    <location>
        <begin position="118"/>
        <end position="149"/>
    </location>
</feature>
<dbReference type="AlphaFoldDB" id="A0A059AMS8"/>
<evidence type="ECO:0000256" key="2">
    <source>
        <dbReference type="ARBA" id="ARBA00022737"/>
    </source>
</evidence>
<dbReference type="Gramene" id="KCW54966">
    <property type="protein sequence ID" value="KCW54966"/>
    <property type="gene ID" value="EUGRSUZ_I00935"/>
</dbReference>
<proteinExistence type="predicted"/>
<accession>A0A059AMS8</accession>
<feature type="domain" description="EF-hand" evidence="4">
    <location>
        <begin position="78"/>
        <end position="113"/>
    </location>
</feature>
<evidence type="ECO:0000256" key="3">
    <source>
        <dbReference type="ARBA" id="ARBA00022837"/>
    </source>
</evidence>
<dbReference type="FunFam" id="1.10.238.10:FF:000001">
    <property type="entry name" value="Calmodulin 1"/>
    <property type="match status" value="1"/>
</dbReference>
<keyword evidence="1" id="KW-0479">Metal-binding</keyword>
<dbReference type="InterPro" id="IPR018247">
    <property type="entry name" value="EF_Hand_1_Ca_BS"/>
</dbReference>
<dbReference type="PANTHER" id="PTHR10891">
    <property type="entry name" value="EF-HAND CALCIUM-BINDING DOMAIN CONTAINING PROTEIN"/>
    <property type="match status" value="1"/>
</dbReference>
<evidence type="ECO:0000259" key="4">
    <source>
        <dbReference type="PROSITE" id="PS50222"/>
    </source>
</evidence>
<feature type="domain" description="EF-hand" evidence="4">
    <location>
        <begin position="42"/>
        <end position="77"/>
    </location>
</feature>
<gene>
    <name evidence="5" type="ORF">EUGRSUZ_I00935</name>
</gene>
<name>A0A059AMS8_EUCGR</name>
<dbReference type="STRING" id="71139.A0A059AMS8"/>
<dbReference type="InterPro" id="IPR011992">
    <property type="entry name" value="EF-hand-dom_pair"/>
</dbReference>
<dbReference type="GO" id="GO:0005509">
    <property type="term" value="F:calcium ion binding"/>
    <property type="evidence" value="ECO:0000318"/>
    <property type="project" value="GO_Central"/>
</dbReference>
<dbReference type="OrthoDB" id="26525at2759"/>
<dbReference type="InterPro" id="IPR039647">
    <property type="entry name" value="EF_hand_pair_protein_CML-like"/>
</dbReference>
<organism evidence="5">
    <name type="scientific">Eucalyptus grandis</name>
    <name type="common">Flooded gum</name>
    <dbReference type="NCBI Taxonomy" id="71139"/>
    <lineage>
        <taxon>Eukaryota</taxon>
        <taxon>Viridiplantae</taxon>
        <taxon>Streptophyta</taxon>
        <taxon>Embryophyta</taxon>
        <taxon>Tracheophyta</taxon>
        <taxon>Spermatophyta</taxon>
        <taxon>Magnoliopsida</taxon>
        <taxon>eudicotyledons</taxon>
        <taxon>Gunneridae</taxon>
        <taxon>Pentapetalae</taxon>
        <taxon>rosids</taxon>
        <taxon>malvids</taxon>
        <taxon>Myrtales</taxon>
        <taxon>Myrtaceae</taxon>
        <taxon>Myrtoideae</taxon>
        <taxon>Eucalypteae</taxon>
        <taxon>Eucalyptus</taxon>
    </lineage>
</organism>
<dbReference type="SUPFAM" id="SSF47473">
    <property type="entry name" value="EF-hand"/>
    <property type="match status" value="1"/>
</dbReference>
<keyword evidence="3" id="KW-0106">Calcium</keyword>
<keyword evidence="2" id="KW-0677">Repeat</keyword>
<evidence type="ECO:0000313" key="5">
    <source>
        <dbReference type="EMBL" id="KCW54966.1"/>
    </source>
</evidence>
<sequence length="182" mass="20394">MSRFRLNLQYSLSKIPSFKLGKRSLSKDTSQRPAAAPRIYRPTTEEIRRVFDKYDANGDGKITKEEYKLAIGALGQGISDHEATEAFSVMDADKDGFVDFKEFLEVHHGPGGGIKSCDIEGTFRLFDLDGDGQISAEELWEVMTSVGLEDCRRMVRAVDTDGDGSVNMDEFTNMMTRTMKQC</sequence>
<evidence type="ECO:0000256" key="1">
    <source>
        <dbReference type="ARBA" id="ARBA00022723"/>
    </source>
</evidence>
<dbReference type="Gene3D" id="1.10.238.10">
    <property type="entry name" value="EF-hand"/>
    <property type="match status" value="2"/>
</dbReference>
<dbReference type="CDD" id="cd00051">
    <property type="entry name" value="EFh"/>
    <property type="match status" value="2"/>
</dbReference>
<dbReference type="PRINTS" id="PR00450">
    <property type="entry name" value="RECOVERIN"/>
</dbReference>